<comment type="cofactor">
    <cofactor evidence="6">
        <name>Mg(2+)</name>
        <dbReference type="ChEBI" id="CHEBI:18420"/>
    </cofactor>
</comment>
<evidence type="ECO:0000256" key="3">
    <source>
        <dbReference type="ARBA" id="ARBA00022741"/>
    </source>
</evidence>
<accession>A0ABQ7ZIX1</accession>
<evidence type="ECO:0000313" key="7">
    <source>
        <dbReference type="EMBL" id="KAH0880128.1"/>
    </source>
</evidence>
<keyword evidence="6" id="KW-0460">Magnesium</keyword>
<evidence type="ECO:0000256" key="1">
    <source>
        <dbReference type="ARBA" id="ARBA00010688"/>
    </source>
</evidence>
<dbReference type="Proteomes" id="UP000824890">
    <property type="component" value="Unassembled WGS sequence"/>
</dbReference>
<comment type="similarity">
    <text evidence="1 6">Belongs to the carbohydrate kinase PfkB family.</text>
</comment>
<dbReference type="EMBL" id="JAGKQM010000015">
    <property type="protein sequence ID" value="KAH0880128.1"/>
    <property type="molecule type" value="Genomic_DNA"/>
</dbReference>
<reference evidence="7 8" key="1">
    <citation type="submission" date="2021-05" db="EMBL/GenBank/DDBJ databases">
        <title>Genome Assembly of Synthetic Allotetraploid Brassica napus Reveals Homoeologous Exchanges between Subgenomes.</title>
        <authorList>
            <person name="Davis J.T."/>
        </authorList>
    </citation>
    <scope>NUCLEOTIDE SEQUENCE [LARGE SCALE GENOMIC DNA]</scope>
    <source>
        <strain evidence="8">cv. Da-Ae</strain>
        <tissue evidence="7">Seedling</tissue>
    </source>
</reference>
<organism evidence="7 8">
    <name type="scientific">Brassica napus</name>
    <name type="common">Rape</name>
    <dbReference type="NCBI Taxonomy" id="3708"/>
    <lineage>
        <taxon>Eukaryota</taxon>
        <taxon>Viridiplantae</taxon>
        <taxon>Streptophyta</taxon>
        <taxon>Embryophyta</taxon>
        <taxon>Tracheophyta</taxon>
        <taxon>Spermatophyta</taxon>
        <taxon>Magnoliopsida</taxon>
        <taxon>eudicotyledons</taxon>
        <taxon>Gunneridae</taxon>
        <taxon>Pentapetalae</taxon>
        <taxon>rosids</taxon>
        <taxon>malvids</taxon>
        <taxon>Brassicales</taxon>
        <taxon>Brassicaceae</taxon>
        <taxon>Brassiceae</taxon>
        <taxon>Brassica</taxon>
    </lineage>
</organism>
<comment type="caution">
    <text evidence="7">The sequence shown here is derived from an EMBL/GenBank/DDBJ whole genome shotgun (WGS) entry which is preliminary data.</text>
</comment>
<dbReference type="InterPro" id="IPR001805">
    <property type="entry name" value="Adenokinase"/>
</dbReference>
<dbReference type="PANTHER" id="PTHR45769:SF3">
    <property type="entry name" value="ADENOSINE KINASE"/>
    <property type="match status" value="1"/>
</dbReference>
<feature type="non-terminal residue" evidence="7">
    <location>
        <position position="1"/>
    </location>
</feature>
<comment type="catalytic activity">
    <reaction evidence="6">
        <text>adenosine + ATP = AMP + ADP + H(+)</text>
        <dbReference type="Rhea" id="RHEA:20824"/>
        <dbReference type="ChEBI" id="CHEBI:15378"/>
        <dbReference type="ChEBI" id="CHEBI:16335"/>
        <dbReference type="ChEBI" id="CHEBI:30616"/>
        <dbReference type="ChEBI" id="CHEBI:456215"/>
        <dbReference type="ChEBI" id="CHEBI:456216"/>
        <dbReference type="EC" id="2.7.1.20"/>
    </reaction>
</comment>
<dbReference type="EC" id="2.7.1.20" evidence="6"/>
<evidence type="ECO:0000256" key="5">
    <source>
        <dbReference type="ARBA" id="ARBA00022840"/>
    </source>
</evidence>
<sequence length="66" mass="7365">HIYESKPLLSNLKFIVMASSNNYAGILLGMGNPLLDISSLVDDEFLTKSDVKLNYVILAEEKHLPM</sequence>
<evidence type="ECO:0000313" key="8">
    <source>
        <dbReference type="Proteomes" id="UP000824890"/>
    </source>
</evidence>
<comment type="function">
    <text evidence="6">ATP dependent phosphorylation of adenosine and other related nucleoside analogs to monophosphate derivatives.</text>
</comment>
<protein>
    <recommendedName>
        <fullName evidence="6">Adenosine kinase</fullName>
        <shortName evidence="6">AK</shortName>
        <ecNumber evidence="6">2.7.1.20</ecNumber>
    </recommendedName>
    <alternativeName>
        <fullName evidence="6">Adenosine 5'-phosphotransferase</fullName>
    </alternativeName>
</protein>
<gene>
    <name evidence="7" type="ORF">HID58_067522</name>
</gene>
<name>A0ABQ7ZIX1_BRANA</name>
<evidence type="ECO:0000256" key="2">
    <source>
        <dbReference type="ARBA" id="ARBA00022679"/>
    </source>
</evidence>
<comment type="pathway">
    <text evidence="6">Purine metabolism; AMP biosynthesis via salvage pathway; AMP from adenosine: step 1/1.</text>
</comment>
<keyword evidence="4 6" id="KW-0418">Kinase</keyword>
<evidence type="ECO:0000256" key="6">
    <source>
        <dbReference type="RuleBase" id="RU368116"/>
    </source>
</evidence>
<keyword evidence="2 6" id="KW-0808">Transferase</keyword>
<keyword evidence="6" id="KW-0660">Purine salvage</keyword>
<evidence type="ECO:0000256" key="4">
    <source>
        <dbReference type="ARBA" id="ARBA00022777"/>
    </source>
</evidence>
<keyword evidence="3 6" id="KW-0547">Nucleotide-binding</keyword>
<dbReference type="PANTHER" id="PTHR45769">
    <property type="entry name" value="ADENOSINE KINASE"/>
    <property type="match status" value="1"/>
</dbReference>
<keyword evidence="8" id="KW-1185">Reference proteome</keyword>
<keyword evidence="5 6" id="KW-0067">ATP-binding</keyword>
<proteinExistence type="inferred from homology"/>
<dbReference type="Gene3D" id="3.30.1110.10">
    <property type="match status" value="1"/>
</dbReference>